<reference evidence="12" key="3">
    <citation type="submission" date="2025-09" db="UniProtKB">
        <authorList>
            <consortium name="Ensembl"/>
        </authorList>
    </citation>
    <scope>IDENTIFICATION</scope>
    <source>
        <strain evidence="12">Thorbecke</strain>
    </source>
</reference>
<keyword evidence="10" id="KW-0472">Membrane</keyword>
<evidence type="ECO:0000256" key="10">
    <source>
        <dbReference type="ARBA" id="ARBA00023136"/>
    </source>
</evidence>
<feature type="domain" description="Longin" evidence="11">
    <location>
        <begin position="8"/>
        <end position="119"/>
    </location>
</feature>
<comment type="similarity">
    <text evidence="3">Belongs to the synaptobrevin family.</text>
</comment>
<evidence type="ECO:0000256" key="7">
    <source>
        <dbReference type="ARBA" id="ARBA00022892"/>
    </source>
</evidence>
<dbReference type="GeneID" id="100352159"/>
<evidence type="ECO:0000256" key="6">
    <source>
        <dbReference type="ARBA" id="ARBA00022824"/>
    </source>
</evidence>
<dbReference type="GeneTree" id="ENSGT00940000159338"/>
<keyword evidence="13" id="KW-1185">Reference proteome</keyword>
<reference evidence="12 13" key="1">
    <citation type="journal article" date="2011" name="Nature">
        <title>A high-resolution map of human evolutionary constraint using 29 mammals.</title>
        <authorList>
            <person name="Lindblad-Toh K."/>
            <person name="Garber M."/>
            <person name="Zuk O."/>
            <person name="Lin M.F."/>
            <person name="Parker B.J."/>
            <person name="Washietl S."/>
            <person name="Kheradpour P."/>
            <person name="Ernst J."/>
            <person name="Jordan G."/>
            <person name="Mauceli E."/>
            <person name="Ward L.D."/>
            <person name="Lowe C.B."/>
            <person name="Holloway A.K."/>
            <person name="Clamp M."/>
            <person name="Gnerre S."/>
            <person name="Alfoldi J."/>
            <person name="Beal K."/>
            <person name="Chang J."/>
            <person name="Clawson H."/>
            <person name="Cuff J."/>
            <person name="Di Palma F."/>
            <person name="Fitzgerald S."/>
            <person name="Flicek P."/>
            <person name="Guttman M."/>
            <person name="Hubisz M.J."/>
            <person name="Jaffe D.B."/>
            <person name="Jungreis I."/>
            <person name="Kent W.J."/>
            <person name="Kostka D."/>
            <person name="Lara M."/>
            <person name="Martins A.L."/>
            <person name="Massingham T."/>
            <person name="Moltke I."/>
            <person name="Raney B.J."/>
            <person name="Rasmussen M.D."/>
            <person name="Robinson J."/>
            <person name="Stark A."/>
            <person name="Vilella A.J."/>
            <person name="Wen J."/>
            <person name="Xie X."/>
            <person name="Zody M.C."/>
            <person name="Baldwin J."/>
            <person name="Bloom T."/>
            <person name="Chin C.W."/>
            <person name="Heiman D."/>
            <person name="Nicol R."/>
            <person name="Nusbaum C."/>
            <person name="Young S."/>
            <person name="Wilkinson J."/>
            <person name="Worley K.C."/>
            <person name="Kovar C.L."/>
            <person name="Muzny D.M."/>
            <person name="Gibbs R.A."/>
            <person name="Cree A."/>
            <person name="Dihn H.H."/>
            <person name="Fowler G."/>
            <person name="Jhangiani S."/>
            <person name="Joshi V."/>
            <person name="Lee S."/>
            <person name="Lewis L.R."/>
            <person name="Nazareth L.V."/>
            <person name="Okwuonu G."/>
            <person name="Santibanez J."/>
            <person name="Warren W.C."/>
            <person name="Mardis E.R."/>
            <person name="Weinstock G.M."/>
            <person name="Wilson R.K."/>
            <person name="Delehaunty K."/>
            <person name="Dooling D."/>
            <person name="Fronik C."/>
            <person name="Fulton L."/>
            <person name="Fulton B."/>
            <person name="Graves T."/>
            <person name="Minx P."/>
            <person name="Sodergren E."/>
            <person name="Birney E."/>
            <person name="Margulies E.H."/>
            <person name="Herrero J."/>
            <person name="Green E.D."/>
            <person name="Haussler D."/>
            <person name="Siepel A."/>
            <person name="Goldman N."/>
            <person name="Pollard K.S."/>
            <person name="Pedersen J.S."/>
            <person name="Lander E.S."/>
            <person name="Kellis M."/>
        </authorList>
    </citation>
    <scope>NUCLEOTIDE SEQUENCE [LARGE SCALE GENOMIC DNA]</scope>
    <source>
        <strain evidence="12 13">Thorbecke inbred</strain>
    </source>
</reference>
<evidence type="ECO:0000313" key="13">
    <source>
        <dbReference type="Proteomes" id="UP000001811"/>
    </source>
</evidence>
<evidence type="ECO:0000256" key="3">
    <source>
        <dbReference type="ARBA" id="ARBA00008025"/>
    </source>
</evidence>
<dbReference type="RefSeq" id="XP_069907081.1">
    <property type="nucleotide sequence ID" value="XM_070050980.1"/>
</dbReference>
<keyword evidence="7" id="KW-0931">ER-Golgi transport</keyword>
<dbReference type="GO" id="GO:0006888">
    <property type="term" value="P:endoplasmic reticulum to Golgi vesicle-mediated transport"/>
    <property type="evidence" value="ECO:0007669"/>
    <property type="project" value="InterPro"/>
</dbReference>
<dbReference type="RefSeq" id="XP_069907076.1">
    <property type="nucleotide sequence ID" value="XM_070050975.1"/>
</dbReference>
<dbReference type="InterPro" id="IPR043546">
    <property type="entry name" value="Sec22a/c"/>
</dbReference>
<keyword evidence="8" id="KW-0653">Protein transport</keyword>
<dbReference type="CTD" id="9117"/>
<dbReference type="InterPro" id="IPR059071">
    <property type="entry name" value="SEC22a-c_C"/>
</dbReference>
<keyword evidence="4" id="KW-0813">Transport</keyword>
<dbReference type="RefSeq" id="XP_069907078.1">
    <property type="nucleotide sequence ID" value="XM_070050977.1"/>
</dbReference>
<evidence type="ECO:0000256" key="4">
    <source>
        <dbReference type="ARBA" id="ARBA00022448"/>
    </source>
</evidence>
<evidence type="ECO:0000256" key="5">
    <source>
        <dbReference type="ARBA" id="ARBA00022692"/>
    </source>
</evidence>
<evidence type="ECO:0000256" key="1">
    <source>
        <dbReference type="ARBA" id="ARBA00003595"/>
    </source>
</evidence>
<evidence type="ECO:0000256" key="9">
    <source>
        <dbReference type="ARBA" id="ARBA00022989"/>
    </source>
</evidence>
<keyword evidence="6" id="KW-0256">Endoplasmic reticulum</keyword>
<dbReference type="Pfam" id="PF25970">
    <property type="entry name" value="SEC22a_C"/>
    <property type="match status" value="1"/>
</dbReference>
<evidence type="ECO:0000259" key="11">
    <source>
        <dbReference type="PROSITE" id="PS50859"/>
    </source>
</evidence>
<dbReference type="GO" id="GO:0005789">
    <property type="term" value="C:endoplasmic reticulum membrane"/>
    <property type="evidence" value="ECO:0007669"/>
    <property type="project" value="UniProtKB-SubCell"/>
</dbReference>
<dbReference type="PANTHER" id="PTHR46258">
    <property type="entry name" value="LONGIN DOMAIN-CONTAINING PROTEIN"/>
    <property type="match status" value="1"/>
</dbReference>
<reference evidence="12" key="2">
    <citation type="submission" date="2025-08" db="UniProtKB">
        <authorList>
            <consortium name="Ensembl"/>
        </authorList>
    </citation>
    <scope>IDENTIFICATION</scope>
    <source>
        <strain evidence="12">Thorbecke</strain>
    </source>
</reference>
<dbReference type="PROSITE" id="PS50859">
    <property type="entry name" value="LONGIN"/>
    <property type="match status" value="1"/>
</dbReference>
<gene>
    <name evidence="12" type="primary">SEC22C</name>
</gene>
<organism evidence="12 13">
    <name type="scientific">Oryctolagus cuniculus</name>
    <name type="common">Rabbit</name>
    <dbReference type="NCBI Taxonomy" id="9986"/>
    <lineage>
        <taxon>Eukaryota</taxon>
        <taxon>Metazoa</taxon>
        <taxon>Chordata</taxon>
        <taxon>Craniata</taxon>
        <taxon>Vertebrata</taxon>
        <taxon>Euteleostomi</taxon>
        <taxon>Mammalia</taxon>
        <taxon>Eutheria</taxon>
        <taxon>Euarchontoglires</taxon>
        <taxon>Glires</taxon>
        <taxon>Lagomorpha</taxon>
        <taxon>Leporidae</taxon>
        <taxon>Oryctolagus</taxon>
    </lineage>
</organism>
<dbReference type="CDD" id="cd14824">
    <property type="entry name" value="Longin"/>
    <property type="match status" value="1"/>
</dbReference>
<dbReference type="Proteomes" id="UP000001811">
    <property type="component" value="Chromosome 9"/>
</dbReference>
<dbReference type="GO" id="GO:0015031">
    <property type="term" value="P:protein transport"/>
    <property type="evidence" value="ECO:0007669"/>
    <property type="project" value="UniProtKB-KW"/>
</dbReference>
<keyword evidence="5" id="KW-0812">Transmembrane</keyword>
<evidence type="ECO:0000313" key="12">
    <source>
        <dbReference type="Ensembl" id="ENSOCUP00000028136.1"/>
    </source>
</evidence>
<keyword evidence="9" id="KW-1133">Transmembrane helix</keyword>
<dbReference type="RefSeq" id="XP_051707787.2">
    <property type="nucleotide sequence ID" value="XM_051851827.2"/>
</dbReference>
<dbReference type="PANTHER" id="PTHR46258:SF2">
    <property type="entry name" value="VESICLE-TRAFFICKING PROTEIN SEC22C"/>
    <property type="match status" value="1"/>
</dbReference>
<dbReference type="EMBL" id="AAGW02056080">
    <property type="status" value="NOT_ANNOTATED_CDS"/>
    <property type="molecule type" value="Genomic_DNA"/>
</dbReference>
<dbReference type="InterPro" id="IPR011012">
    <property type="entry name" value="Longin-like_dom_sf"/>
</dbReference>
<accession>A0A5F9C350</accession>
<comment type="function">
    <text evidence="1">May be involved in vesicle transport between the ER and the Golgi complex.</text>
</comment>
<dbReference type="Pfam" id="PF13774">
    <property type="entry name" value="Longin"/>
    <property type="match status" value="1"/>
</dbReference>
<comment type="subcellular location">
    <subcellularLocation>
        <location evidence="2">Endoplasmic reticulum membrane</location>
        <topology evidence="2">Multi-pass membrane protein</topology>
    </subcellularLocation>
</comment>
<proteinExistence type="inferred from homology"/>
<dbReference type="AlphaFoldDB" id="A0A5F9C350"/>
<dbReference type="RefSeq" id="XP_069907077.1">
    <property type="nucleotide sequence ID" value="XM_070050976.1"/>
</dbReference>
<evidence type="ECO:0000256" key="2">
    <source>
        <dbReference type="ARBA" id="ARBA00004477"/>
    </source>
</evidence>
<dbReference type="Bgee" id="ENSOCUG00000013119">
    <property type="expression patterns" value="Expressed in testis and 15 other cell types or tissues"/>
</dbReference>
<sequence length="330" mass="37046">MSMIFSATVVRVRDGLPLSASTDFYHTQDFVECRKRLKTLAQRLAQCPARGSTESCDFSIHFSSSGDVACMAICSRQCPAAMAFCFLETLWWEFTASYDTTCIGLASRPYAFLEFDSIIQKMKWHFNYVSSSQIKSSMEKIQEELEVQPPVILTLEDTDMANGVMNGHTPVHSEPAPNVRMEPVTALGILSLVLNIMCAALNLIRGVHLAEHSLQVAHEEIGNILAFLIPFVACICQTFPAKSIKNRSHRRSQGQATGLHTLMWMLATHVVQVSDRLRVTEQMMGPLNKLHMIVRPKLVLRCVQNVVELYTVYILCIYQLNEVASEVRGE</sequence>
<dbReference type="Gene3D" id="3.30.450.50">
    <property type="entry name" value="Longin domain"/>
    <property type="match status" value="1"/>
</dbReference>
<evidence type="ECO:0000256" key="8">
    <source>
        <dbReference type="ARBA" id="ARBA00022927"/>
    </source>
</evidence>
<dbReference type="Ensembl" id="ENSOCUT00000049317.1">
    <property type="protein sequence ID" value="ENSOCUP00000028136.1"/>
    <property type="gene ID" value="ENSOCUG00000013119.4"/>
</dbReference>
<dbReference type="InterPro" id="IPR010908">
    <property type="entry name" value="Longin_dom"/>
</dbReference>
<protein>
    <submittedName>
        <fullName evidence="12">SEC22 homolog C, vesicle trafficking protein</fullName>
    </submittedName>
</protein>
<dbReference type="SUPFAM" id="SSF64356">
    <property type="entry name" value="SNARE-like"/>
    <property type="match status" value="1"/>
</dbReference>
<dbReference type="SMART" id="SM01270">
    <property type="entry name" value="Longin"/>
    <property type="match status" value="1"/>
</dbReference>
<name>A0A5F9C350_RABIT</name>